<gene>
    <name evidence="1" type="ORF">ABGN05_29345</name>
</gene>
<evidence type="ECO:0000313" key="2">
    <source>
        <dbReference type="Proteomes" id="UP001556692"/>
    </source>
</evidence>
<dbReference type="SUPFAM" id="SSF53756">
    <property type="entry name" value="UDP-Glycosyltransferase/glycogen phosphorylase"/>
    <property type="match status" value="1"/>
</dbReference>
<name>A0ABV3SW27_9HYPH</name>
<comment type="caution">
    <text evidence="1">The sequence shown here is derived from an EMBL/GenBank/DDBJ whole genome shotgun (WGS) entry which is preliminary data.</text>
</comment>
<protein>
    <recommendedName>
        <fullName evidence="3">Glycosyltransferase</fullName>
    </recommendedName>
</protein>
<dbReference type="EMBL" id="JBDPGJ010000012">
    <property type="protein sequence ID" value="MEX0409745.1"/>
    <property type="molecule type" value="Genomic_DNA"/>
</dbReference>
<evidence type="ECO:0000313" key="1">
    <source>
        <dbReference type="EMBL" id="MEX0409745.1"/>
    </source>
</evidence>
<sequence length="750" mass="84138">MSRPQVVFIISLLQDLNTVRPIAYLAARETEADVRFLVSWKFGGRDSAGQWRKEINAIALELSATVEICHTVADAYVALQGHRGVLIAGADSDIPRAHEDIQEIFGVAPRGFLRVTLQHGLECVGFRQNREHIMAHGRNVTFGGDVVCSWMPLPELSALIASQRAKLWVTGPQMLLSQRQVTDYHPPIEGGMVCENLHSVRLNASGAHGESFLETFSEYCRVLGSVGEKVTLRPHPGGQYTVKKNLNLMPNVVLNNIPIYKVNIRSYEYCISAPSTVLVDMVLADVPVGVWRDQTGIMDARIYDGLTPISALADWMAFLRDVRLRREALLKRQQTFLDDIGILRNPVEVYQRFARLLVSATSGCDPEPLSISTLPPPAPPRRLLFFANFNGQTLRLSFVKPLRKLERDGEMKLFYAYEQTLRDNLSGQEPTSNQIVDWVTEAFDEALPDVVVACRYSGVGAEEIAKLASVRDIPLIYYADDDILNTPYEPGEQTYASHMYPSRIDAVRHLMSHSDLVYCSTRPLRNRFREYGFRQPMRTGSIYRSGEVLVPAEERSVTRIGYVGFDHSHDFAIAVPSVVRMLEENPTLEFELFGSISMPQELSIFGSRVRSIQPAHDYEDSMAALAARRWDIGIAPLVDMPFNVIRANTKWVEYTSVGAAVIATAGTIYDGCGSDGCALFAFNDDWYNALNHLAMHPKTRYEQVVRAQQRLRREFSIDMLRSQLLSMFQSAAGIATYRQSPVVVPKQEGL</sequence>
<evidence type="ECO:0008006" key="3">
    <source>
        <dbReference type="Google" id="ProtNLM"/>
    </source>
</evidence>
<accession>A0ABV3SW27</accession>
<proteinExistence type="predicted"/>
<keyword evidence="2" id="KW-1185">Reference proteome</keyword>
<reference evidence="1 2" key="1">
    <citation type="submission" date="2024-05" db="EMBL/GenBank/DDBJ databases">
        <authorList>
            <person name="Jiang F."/>
        </authorList>
    </citation>
    <scope>NUCLEOTIDE SEQUENCE [LARGE SCALE GENOMIC DNA]</scope>
    <source>
        <strain evidence="1 2">LZ166</strain>
    </source>
</reference>
<organism evidence="1 2">
    <name type="scientific">Aquibium pacificus</name>
    <dbReference type="NCBI Taxonomy" id="3153579"/>
    <lineage>
        <taxon>Bacteria</taxon>
        <taxon>Pseudomonadati</taxon>
        <taxon>Pseudomonadota</taxon>
        <taxon>Alphaproteobacteria</taxon>
        <taxon>Hyphomicrobiales</taxon>
        <taxon>Phyllobacteriaceae</taxon>
        <taxon>Aquibium</taxon>
    </lineage>
</organism>
<dbReference type="RefSeq" id="WP_367957611.1">
    <property type="nucleotide sequence ID" value="NZ_JBDPGJ010000012.1"/>
</dbReference>
<dbReference type="Proteomes" id="UP001556692">
    <property type="component" value="Unassembled WGS sequence"/>
</dbReference>